<sequence>MSEATPLLHGVPWGSVLGPILFLLYISPLGKTISRFKNVSYHLYADDIQLYFSFKESEMHRLSELMDCLSSVKSWLRENCLQLNSKKTETLIIAPEQKIPSIVNHLGSLGSSVQSSIRNLGVWFDQSLSLDSHSRHLAKNSFFHLRNIAKLRPILSNSDLELVIHAFISSRLDYCNSLFTCFNKSALNRLQMVQNAAARLLTGSSRRSHITPILSSLHWLPIKFRIEFKILVLTFRALHGLPNTCLTCCALLLRSYPLVFGPEPPHCP</sequence>
<dbReference type="Pfam" id="PF00078">
    <property type="entry name" value="RVT_1"/>
    <property type="match status" value="1"/>
</dbReference>
<dbReference type="Proteomes" id="UP000694523">
    <property type="component" value="Unplaced"/>
</dbReference>
<dbReference type="InterPro" id="IPR000477">
    <property type="entry name" value="RT_dom"/>
</dbReference>
<evidence type="ECO:0000259" key="2">
    <source>
        <dbReference type="PROSITE" id="PS50878"/>
    </source>
</evidence>
<keyword evidence="1" id="KW-1133">Transmembrane helix</keyword>
<evidence type="ECO:0000313" key="3">
    <source>
        <dbReference type="Ensembl" id="ENSNMLP00000000961.1"/>
    </source>
</evidence>
<feature type="domain" description="Reverse transcriptase" evidence="2">
    <location>
        <begin position="1"/>
        <end position="128"/>
    </location>
</feature>
<dbReference type="Ensembl" id="ENSNMLT00000001129.1">
    <property type="protein sequence ID" value="ENSNMLP00000000961.1"/>
    <property type="gene ID" value="ENSNMLG00000000787.1"/>
</dbReference>
<keyword evidence="4" id="KW-1185">Reference proteome</keyword>
<feature type="transmembrane region" description="Helical" evidence="1">
    <location>
        <begin position="6"/>
        <end position="26"/>
    </location>
</feature>
<evidence type="ECO:0000256" key="1">
    <source>
        <dbReference type="SAM" id="Phobius"/>
    </source>
</evidence>
<name>A0A8C6S6B8_9GOBI</name>
<reference evidence="3" key="2">
    <citation type="submission" date="2025-09" db="UniProtKB">
        <authorList>
            <consortium name="Ensembl"/>
        </authorList>
    </citation>
    <scope>IDENTIFICATION</scope>
</reference>
<organism evidence="3 4">
    <name type="scientific">Neogobius melanostomus</name>
    <name type="common">round goby</name>
    <dbReference type="NCBI Taxonomy" id="47308"/>
    <lineage>
        <taxon>Eukaryota</taxon>
        <taxon>Metazoa</taxon>
        <taxon>Chordata</taxon>
        <taxon>Craniata</taxon>
        <taxon>Vertebrata</taxon>
        <taxon>Euteleostomi</taxon>
        <taxon>Actinopterygii</taxon>
        <taxon>Neopterygii</taxon>
        <taxon>Teleostei</taxon>
        <taxon>Neoteleostei</taxon>
        <taxon>Acanthomorphata</taxon>
        <taxon>Gobiaria</taxon>
        <taxon>Gobiiformes</taxon>
        <taxon>Gobioidei</taxon>
        <taxon>Gobiidae</taxon>
        <taxon>Benthophilinae</taxon>
        <taxon>Neogobiini</taxon>
        <taxon>Neogobius</taxon>
    </lineage>
</organism>
<keyword evidence="1" id="KW-0472">Membrane</keyword>
<dbReference type="AlphaFoldDB" id="A0A8C6S6B8"/>
<dbReference type="PANTHER" id="PTHR33332">
    <property type="entry name" value="REVERSE TRANSCRIPTASE DOMAIN-CONTAINING PROTEIN"/>
    <property type="match status" value="1"/>
</dbReference>
<dbReference type="PROSITE" id="PS50878">
    <property type="entry name" value="RT_POL"/>
    <property type="match status" value="1"/>
</dbReference>
<accession>A0A8C6S6B8</accession>
<evidence type="ECO:0000313" key="4">
    <source>
        <dbReference type="Proteomes" id="UP000694523"/>
    </source>
</evidence>
<reference evidence="3" key="1">
    <citation type="submission" date="2025-08" db="UniProtKB">
        <authorList>
            <consortium name="Ensembl"/>
        </authorList>
    </citation>
    <scope>IDENTIFICATION</scope>
</reference>
<keyword evidence="1" id="KW-0812">Transmembrane</keyword>
<proteinExistence type="predicted"/>
<protein>
    <recommendedName>
        <fullName evidence="2">Reverse transcriptase domain-containing protein</fullName>
    </recommendedName>
</protein>